<keyword evidence="5" id="KW-1185">Reference proteome</keyword>
<dbReference type="InterPro" id="IPR015517">
    <property type="entry name" value="dCMP_deaminase-rel"/>
</dbReference>
<accession>A0A9E6GTB6</accession>
<dbReference type="EMBL" id="MN905160">
    <property type="protein sequence ID" value="QHZ60002.1"/>
    <property type="molecule type" value="Genomic_DNA"/>
</dbReference>
<dbReference type="InterPro" id="IPR016193">
    <property type="entry name" value="Cytidine_deaminase-like"/>
</dbReference>
<evidence type="ECO:0000313" key="4">
    <source>
        <dbReference type="EMBL" id="QHZ60002.1"/>
    </source>
</evidence>
<dbReference type="Gene3D" id="3.40.140.10">
    <property type="entry name" value="Cytidine Deaminase, domain 2"/>
    <property type="match status" value="1"/>
</dbReference>
<dbReference type="SUPFAM" id="SSF53927">
    <property type="entry name" value="Cytidine deaminase-like"/>
    <property type="match status" value="1"/>
</dbReference>
<proteinExistence type="predicted"/>
<evidence type="ECO:0000256" key="2">
    <source>
        <dbReference type="ARBA" id="ARBA00022801"/>
    </source>
</evidence>
<evidence type="ECO:0000259" key="3">
    <source>
        <dbReference type="Pfam" id="PF00383"/>
    </source>
</evidence>
<dbReference type="Pfam" id="PF00383">
    <property type="entry name" value="dCMP_cyt_deam_1"/>
    <property type="match status" value="1"/>
</dbReference>
<dbReference type="Proteomes" id="UP001052679">
    <property type="component" value="Segment"/>
</dbReference>
<dbReference type="GO" id="GO:0004132">
    <property type="term" value="F:dCMP deaminase activity"/>
    <property type="evidence" value="ECO:0007669"/>
    <property type="project" value="TreeGrafter"/>
</dbReference>
<protein>
    <recommendedName>
        <fullName evidence="3">CMP/dCMP-type deaminase domain-containing protein</fullName>
    </recommendedName>
</protein>
<dbReference type="PANTHER" id="PTHR11086:SF18">
    <property type="entry name" value="DEOXYCYTIDYLATE DEAMINASE"/>
    <property type="match status" value="1"/>
</dbReference>
<sequence length="182" mass="19853">MALGFSTRTSQERRWVAGMESKLPSSAVGFTLLVGGQPVERLIQGSMELNYDESYMATAESFAEKSQCPRTQVGCALVLASGIISPGLNGMASGGPNQWEFSPDGNPEVVHAELNSLGKCLEQGLSTKGATMYVTLSPCLECSKLLVRAGVKRVVYRDEYRLTTGLDYLRKYNVEVQQYVPE</sequence>
<dbReference type="InterPro" id="IPR035105">
    <property type="entry name" value="Deoxycytidylate_deaminase_dom"/>
</dbReference>
<gene>
    <name evidence="4" type="ORF">PJKIFABJ_00047</name>
</gene>
<dbReference type="InterPro" id="IPR002125">
    <property type="entry name" value="CMP_dCMP_dom"/>
</dbReference>
<dbReference type="PANTHER" id="PTHR11086">
    <property type="entry name" value="DEOXYCYTIDYLATE DEAMINASE-RELATED"/>
    <property type="match status" value="1"/>
</dbReference>
<organism evidence="4 5">
    <name type="scientific">Pseudomonas phage PE09</name>
    <dbReference type="NCBI Taxonomy" id="2696355"/>
    <lineage>
        <taxon>Viruses</taxon>
        <taxon>Duplodnaviria</taxon>
        <taxon>Heunggongvirae</taxon>
        <taxon>Uroviricota</taxon>
        <taxon>Caudoviricetes</taxon>
        <taxon>Vandenendeviridae</taxon>
        <taxon>Gorskivirinae</taxon>
        <taxon>Otagovirus</taxon>
        <taxon>Otagovirus PE09</taxon>
    </lineage>
</organism>
<keyword evidence="2" id="KW-0378">Hydrolase</keyword>
<name>A0A9E6GTB6_9CAUD</name>
<evidence type="ECO:0000313" key="5">
    <source>
        <dbReference type="Proteomes" id="UP001052679"/>
    </source>
</evidence>
<evidence type="ECO:0000256" key="1">
    <source>
        <dbReference type="ARBA" id="ARBA00001947"/>
    </source>
</evidence>
<dbReference type="CDD" id="cd01286">
    <property type="entry name" value="deoxycytidylate_deaminase"/>
    <property type="match status" value="1"/>
</dbReference>
<reference evidence="4" key="1">
    <citation type="submission" date="2020-01" db="EMBL/GenBank/DDBJ databases">
        <authorList>
            <person name="Ni P."/>
        </authorList>
    </citation>
    <scope>NUCLEOTIDE SEQUENCE</scope>
</reference>
<comment type="cofactor">
    <cofactor evidence="1">
        <name>Zn(2+)</name>
        <dbReference type="ChEBI" id="CHEBI:29105"/>
    </cofactor>
</comment>
<feature type="domain" description="CMP/dCMP-type deaminase" evidence="3">
    <location>
        <begin position="51"/>
        <end position="156"/>
    </location>
</feature>